<dbReference type="Proteomes" id="UP000558284">
    <property type="component" value="Unassembled WGS sequence"/>
</dbReference>
<comment type="caution">
    <text evidence="1">The sequence shown here is derived from an EMBL/GenBank/DDBJ whole genome shotgun (WGS) entry which is preliminary data.</text>
</comment>
<reference evidence="1 2" key="1">
    <citation type="submission" date="2020-07" db="EMBL/GenBank/DDBJ databases">
        <title>Definition of the novel symbiovar canariense within Mesorhizobium novociceri, a new species of genus Mesorhizobium nodulating Cicer canariense in the Caldera de Taburiente National Park (La Palma, Canary Islands).</title>
        <authorList>
            <person name="Leon-Barrios M."/>
            <person name="Perez-Yepez J."/>
            <person name="Flores-Felix J.D."/>
            <person name="Ramirez-Baena M.H."/>
            <person name="Pulido-Suarez L."/>
            <person name="Igual J.M."/>
            <person name="Velazquez E."/>
            <person name="Peix A."/>
        </authorList>
    </citation>
    <scope>NUCLEOTIDE SEQUENCE [LARGE SCALE GENOMIC DNA]</scope>
    <source>
        <strain evidence="1 2">CCANP35</strain>
    </source>
</reference>
<dbReference type="AlphaFoldDB" id="A0A838AXP4"/>
<evidence type="ECO:0000313" key="2">
    <source>
        <dbReference type="Proteomes" id="UP000558284"/>
    </source>
</evidence>
<name>A0A838AXP4_9HYPH</name>
<accession>A0A838AXP4</accession>
<dbReference type="RefSeq" id="WP_181055993.1">
    <property type="nucleotide sequence ID" value="NZ_JACDTY010000001.1"/>
</dbReference>
<evidence type="ECO:0000313" key="1">
    <source>
        <dbReference type="EMBL" id="MBA1139308.1"/>
    </source>
</evidence>
<sequence>MPVNITNSQSNEVHTSVPYPAFFSPTRSNRGFVDLRGRPELAAGIAEAVTSKALRAFLVRIAATQTSLFSIGCDLGHHVDPAAPKGRRRVAGGYIQLTSSHYDLVRPDDWARLCNGVSDTLQQSAPMDEWDVHFKLEPVWVEIDDVDQATGAVHVAFYANAKTHHDALRSRERLIAAIDVGFSDESIDATLRSVACRSTG</sequence>
<organism evidence="1 2">
    <name type="scientific">Mesorhizobium neociceri</name>
    <dbReference type="NCBI Taxonomy" id="1307853"/>
    <lineage>
        <taxon>Bacteria</taxon>
        <taxon>Pseudomonadati</taxon>
        <taxon>Pseudomonadota</taxon>
        <taxon>Alphaproteobacteria</taxon>
        <taxon>Hyphomicrobiales</taxon>
        <taxon>Phyllobacteriaceae</taxon>
        <taxon>Mesorhizobium</taxon>
    </lineage>
</organism>
<proteinExistence type="predicted"/>
<protein>
    <submittedName>
        <fullName evidence="1">Uncharacterized protein</fullName>
    </submittedName>
</protein>
<dbReference type="EMBL" id="JACDTY010000001">
    <property type="protein sequence ID" value="MBA1139308.1"/>
    <property type="molecule type" value="Genomic_DNA"/>
</dbReference>
<keyword evidence="2" id="KW-1185">Reference proteome</keyword>
<gene>
    <name evidence="1" type="ORF">H0241_03405</name>
</gene>